<dbReference type="Proteomes" id="UP000002945">
    <property type="component" value="Unassembled WGS sequence"/>
</dbReference>
<dbReference type="Gene3D" id="3.50.50.60">
    <property type="entry name" value="FAD/NAD(P)-binding domain"/>
    <property type="match status" value="1"/>
</dbReference>
<sequence length="429" mass="47444">MTQSNLKMHYDAIIIGSGTCGATIARELCKQNKKVLILERGATLPLKESLLGIGALANEVPVSGKLKDMRALATGGTSSLYFAVATPPPIDTFKSLGIDLTKEYKEALEELPIDYLPDELLGPQSLKLRDSARELGYDWYNQLMFVDQSKCKSGYTYESKWKAKDYVDDAIKDGATIINKAEVTKVITDNKKAIGVEYKLKKKTKSKKFELCKVFGDKIILTAGVLASPIILRNSGVKNVGDRGFYVDPNLVYFGLIPGLKSEKTFVGAMKADLEEDLALGDVNVIKSFYRLIMLSLLKPRHFFSYSNSIGIGVKVSEPLGGKFLDNGQFQKEFSKDVYKKLDKGSEDALKILKNAGAKHIIKGPMNVTGIGGLLRINEHIDNNLQTEFENLYVCDRSFIPDTFRDPPTLTLVCLAKYLANHLLSSNES</sequence>
<dbReference type="PANTHER" id="PTHR46056:SF12">
    <property type="entry name" value="LONG-CHAIN-ALCOHOL OXIDASE"/>
    <property type="match status" value="1"/>
</dbReference>
<evidence type="ECO:0000259" key="5">
    <source>
        <dbReference type="Pfam" id="PF00732"/>
    </source>
</evidence>
<evidence type="ECO:0000256" key="2">
    <source>
        <dbReference type="ARBA" id="ARBA00022630"/>
    </source>
</evidence>
<feature type="domain" description="Glucose-methanol-choline oxidoreductase N-terminal" evidence="5">
    <location>
        <begin position="122"/>
        <end position="239"/>
    </location>
</feature>
<dbReference type="AlphaFoldDB" id="A9EAA2"/>
<comment type="similarity">
    <text evidence="1">Belongs to the GMC oxidoreductase family.</text>
</comment>
<dbReference type="PANTHER" id="PTHR46056">
    <property type="entry name" value="LONG-CHAIN-ALCOHOL OXIDASE"/>
    <property type="match status" value="1"/>
</dbReference>
<protein>
    <recommendedName>
        <fullName evidence="5">Glucose-methanol-choline oxidoreductase N-terminal domain-containing protein</fullName>
    </recommendedName>
</protein>
<comment type="caution">
    <text evidence="6">The sequence shown here is derived from an EMBL/GenBank/DDBJ whole genome shotgun (WGS) entry which is preliminary data.</text>
</comment>
<evidence type="ECO:0000313" key="7">
    <source>
        <dbReference type="Proteomes" id="UP000002945"/>
    </source>
</evidence>
<dbReference type="RefSeq" id="WP_007093429.1">
    <property type="nucleotide sequence ID" value="NZ_CP142125.1"/>
</dbReference>
<keyword evidence="2" id="KW-0285">Flavoprotein</keyword>
<gene>
    <name evidence="6" type="ORF">KAOT1_04290</name>
</gene>
<keyword evidence="4" id="KW-0560">Oxidoreductase</keyword>
<dbReference type="InterPro" id="IPR000172">
    <property type="entry name" value="GMC_OxRdtase_N"/>
</dbReference>
<dbReference type="OrthoDB" id="9785276at2"/>
<proteinExistence type="inferred from homology"/>
<dbReference type="Pfam" id="PF00732">
    <property type="entry name" value="GMC_oxred_N"/>
    <property type="match status" value="1"/>
</dbReference>
<dbReference type="EMBL" id="ABIB01000015">
    <property type="protein sequence ID" value="EDP94605.1"/>
    <property type="molecule type" value="Genomic_DNA"/>
</dbReference>
<dbReference type="SUPFAM" id="SSF51905">
    <property type="entry name" value="FAD/NAD(P)-binding domain"/>
    <property type="match status" value="1"/>
</dbReference>
<keyword evidence="3" id="KW-0274">FAD</keyword>
<dbReference type="GO" id="GO:0016614">
    <property type="term" value="F:oxidoreductase activity, acting on CH-OH group of donors"/>
    <property type="evidence" value="ECO:0007669"/>
    <property type="project" value="InterPro"/>
</dbReference>
<organism evidence="6 7">
    <name type="scientific">Kordia algicida OT-1</name>
    <dbReference type="NCBI Taxonomy" id="391587"/>
    <lineage>
        <taxon>Bacteria</taxon>
        <taxon>Pseudomonadati</taxon>
        <taxon>Bacteroidota</taxon>
        <taxon>Flavobacteriia</taxon>
        <taxon>Flavobacteriales</taxon>
        <taxon>Flavobacteriaceae</taxon>
        <taxon>Kordia</taxon>
    </lineage>
</organism>
<dbReference type="eggNOG" id="COG2303">
    <property type="taxonomic scope" value="Bacteria"/>
</dbReference>
<dbReference type="HOGENOM" id="CLU_052500_0_0_10"/>
<dbReference type="GO" id="GO:0050660">
    <property type="term" value="F:flavin adenine dinucleotide binding"/>
    <property type="evidence" value="ECO:0007669"/>
    <property type="project" value="InterPro"/>
</dbReference>
<dbReference type="Pfam" id="PF13450">
    <property type="entry name" value="NAD_binding_8"/>
    <property type="match status" value="1"/>
</dbReference>
<evidence type="ECO:0000256" key="1">
    <source>
        <dbReference type="ARBA" id="ARBA00010790"/>
    </source>
</evidence>
<reference evidence="6 7" key="1">
    <citation type="journal article" date="2011" name="J. Bacteriol.">
        <title>Genome sequence of the algicidal bacterium Kordia algicida OT-1.</title>
        <authorList>
            <person name="Lee H.S."/>
            <person name="Kang S.G."/>
            <person name="Kwon K.K."/>
            <person name="Lee J.H."/>
            <person name="Kim S.J."/>
        </authorList>
    </citation>
    <scope>NUCLEOTIDE SEQUENCE [LARGE SCALE GENOMIC DNA]</scope>
    <source>
        <strain evidence="6 7">OT-1</strain>
    </source>
</reference>
<evidence type="ECO:0000256" key="4">
    <source>
        <dbReference type="ARBA" id="ARBA00023002"/>
    </source>
</evidence>
<dbReference type="InterPro" id="IPR036188">
    <property type="entry name" value="FAD/NAD-bd_sf"/>
</dbReference>
<evidence type="ECO:0000313" key="6">
    <source>
        <dbReference type="EMBL" id="EDP94605.1"/>
    </source>
</evidence>
<accession>A9EAA2</accession>
<keyword evidence="7" id="KW-1185">Reference proteome</keyword>
<name>A9EAA2_9FLAO</name>
<dbReference type="STRING" id="391587.KAOT1_04290"/>
<evidence type="ECO:0000256" key="3">
    <source>
        <dbReference type="ARBA" id="ARBA00022827"/>
    </source>
</evidence>